<proteinExistence type="predicted"/>
<keyword evidence="4" id="KW-0677">Repeat</keyword>
<comment type="caution">
    <text evidence="7">The sequence shown here is derived from an EMBL/GenBank/DDBJ whole genome shotgun (WGS) entry which is preliminary data.</text>
</comment>
<feature type="non-terminal residue" evidence="7">
    <location>
        <position position="451"/>
    </location>
</feature>
<evidence type="ECO:0000256" key="5">
    <source>
        <dbReference type="ARBA" id="ARBA00022771"/>
    </source>
</evidence>
<dbReference type="PIRSF" id="PIRSF015614">
    <property type="entry name" value="TRAF"/>
    <property type="match status" value="1"/>
</dbReference>
<dbReference type="Gene3D" id="2.60.210.10">
    <property type="entry name" value="Apoptosis, Tumor Necrosis Factor Receptor Associated Protein 2, Chain A"/>
    <property type="match status" value="1"/>
</dbReference>
<dbReference type="GO" id="GO:0007165">
    <property type="term" value="P:signal transduction"/>
    <property type="evidence" value="ECO:0007669"/>
    <property type="project" value="InterPro"/>
</dbReference>
<dbReference type="PANTHER" id="PTHR10131:SF138">
    <property type="entry name" value="RE66324P"/>
    <property type="match status" value="1"/>
</dbReference>
<evidence type="ECO:0000256" key="1">
    <source>
        <dbReference type="ARBA" id="ARBA00004496"/>
    </source>
</evidence>
<keyword evidence="8" id="KW-1185">Reference proteome</keyword>
<keyword evidence="7" id="KW-0675">Receptor</keyword>
<dbReference type="InterPro" id="IPR012227">
    <property type="entry name" value="TNF_rcpt-assoc_TRAF_met"/>
</dbReference>
<evidence type="ECO:0000256" key="6">
    <source>
        <dbReference type="ARBA" id="ARBA00022833"/>
    </source>
</evidence>
<keyword evidence="3" id="KW-0479">Metal-binding</keyword>
<dbReference type="InterPro" id="IPR013083">
    <property type="entry name" value="Znf_RING/FYVE/PHD"/>
</dbReference>
<dbReference type="Pfam" id="PF02176">
    <property type="entry name" value="zf-TRAF"/>
    <property type="match status" value="1"/>
</dbReference>
<evidence type="ECO:0000313" key="8">
    <source>
        <dbReference type="Proteomes" id="UP001152795"/>
    </source>
</evidence>
<dbReference type="PANTHER" id="PTHR10131">
    <property type="entry name" value="TNF RECEPTOR ASSOCIATED FACTOR"/>
    <property type="match status" value="1"/>
</dbReference>
<dbReference type="Gene3D" id="3.30.40.10">
    <property type="entry name" value="Zinc/RING finger domain, C3HC4 (zinc finger)"/>
    <property type="match status" value="2"/>
</dbReference>
<sequence length="451" mass="51478">CVAGVYKYLQDKAYARSTGSKMCPEDNTALSMENIFADNFCDREIKELEILCSNKDRGCDWKGPLEFRKDHKTKCLKLSLACPKGCQEILLRFEMENHFANDCPYADANCPMADQCDFQFKVSKCRKSPSYREGSSHFSRVHANRINVINLALKSELICRYIDSLMKGNVEHTSMVQHKMEAMQSAIEMIQGAQQQQQQDLEDQFANRYEELATVRNDLATLSEAVDRYTCHKVEERTQSPSSGGPQEAESLEDVKGRLRKLEEQVQNLHLRERQRREANEAVVDLERRVATMEQQNAFMLETTSYDGVFLWKIDDYGRRLNEATMGKRVYIDSPPFYVGRPGYKVCARAYLNGYGLGNGTHLSLLIVVMHGEHDALLPWPFQQKVTFKLIDQSQGQHIIDSFQPSLQPNVASGCPLFVPRAVLNNGEQVKEDVMFVKVTVDTTEIQDPRS</sequence>
<keyword evidence="2" id="KW-0963">Cytoplasm</keyword>
<dbReference type="OrthoDB" id="5574452at2759"/>
<protein>
    <submittedName>
        <fullName evidence="7">TNF receptor-associated factor 3 isoform X2</fullName>
    </submittedName>
</protein>
<keyword evidence="5" id="KW-0863">Zinc-finger</keyword>
<feature type="non-terminal residue" evidence="7">
    <location>
        <position position="1"/>
    </location>
</feature>
<gene>
    <name evidence="7" type="ORF">PACLA_8A053975</name>
</gene>
<dbReference type="PROSITE" id="PS50144">
    <property type="entry name" value="MATH"/>
    <property type="match status" value="1"/>
</dbReference>
<dbReference type="GO" id="GO:0043122">
    <property type="term" value="P:regulation of canonical NF-kappaB signal transduction"/>
    <property type="evidence" value="ECO:0007669"/>
    <property type="project" value="TreeGrafter"/>
</dbReference>
<accession>A0A7D9ISD3</accession>
<evidence type="ECO:0000256" key="4">
    <source>
        <dbReference type="ARBA" id="ARBA00022737"/>
    </source>
</evidence>
<dbReference type="PROSITE" id="PS50145">
    <property type="entry name" value="ZF_TRAF"/>
    <property type="match status" value="1"/>
</dbReference>
<dbReference type="EMBL" id="CACRXK020007393">
    <property type="protein sequence ID" value="CAB4012135.1"/>
    <property type="molecule type" value="Genomic_DNA"/>
</dbReference>
<dbReference type="InterPro" id="IPR008974">
    <property type="entry name" value="TRAF-like"/>
</dbReference>
<dbReference type="GO" id="GO:0042981">
    <property type="term" value="P:regulation of apoptotic process"/>
    <property type="evidence" value="ECO:0007669"/>
    <property type="project" value="InterPro"/>
</dbReference>
<comment type="subcellular location">
    <subcellularLocation>
        <location evidence="1">Cytoplasm</location>
    </subcellularLocation>
</comment>
<dbReference type="Proteomes" id="UP001152795">
    <property type="component" value="Unassembled WGS sequence"/>
</dbReference>
<dbReference type="GO" id="GO:0005737">
    <property type="term" value="C:cytoplasm"/>
    <property type="evidence" value="ECO:0007669"/>
    <property type="project" value="UniProtKB-SubCell"/>
</dbReference>
<evidence type="ECO:0000313" key="7">
    <source>
        <dbReference type="EMBL" id="CAB4012135.1"/>
    </source>
</evidence>
<name>A0A7D9ISD3_PARCT</name>
<evidence type="ECO:0000256" key="2">
    <source>
        <dbReference type="ARBA" id="ARBA00022490"/>
    </source>
</evidence>
<dbReference type="InterPro" id="IPR002083">
    <property type="entry name" value="MATH/TRAF_dom"/>
</dbReference>
<reference evidence="7" key="1">
    <citation type="submission" date="2020-04" db="EMBL/GenBank/DDBJ databases">
        <authorList>
            <person name="Alioto T."/>
            <person name="Alioto T."/>
            <person name="Gomez Garrido J."/>
        </authorList>
    </citation>
    <scope>NUCLEOTIDE SEQUENCE</scope>
    <source>
        <strain evidence="7">A484AB</strain>
    </source>
</reference>
<dbReference type="SUPFAM" id="SSF49599">
    <property type="entry name" value="TRAF domain-like"/>
    <property type="match status" value="2"/>
</dbReference>
<dbReference type="InterPro" id="IPR001293">
    <property type="entry name" value="Znf_TRAF"/>
</dbReference>
<dbReference type="SMART" id="SM00061">
    <property type="entry name" value="MATH"/>
    <property type="match status" value="1"/>
</dbReference>
<dbReference type="GO" id="GO:0009898">
    <property type="term" value="C:cytoplasmic side of plasma membrane"/>
    <property type="evidence" value="ECO:0007669"/>
    <property type="project" value="TreeGrafter"/>
</dbReference>
<evidence type="ECO:0000256" key="3">
    <source>
        <dbReference type="ARBA" id="ARBA00022723"/>
    </source>
</evidence>
<dbReference type="Pfam" id="PF22486">
    <property type="entry name" value="MATH_2"/>
    <property type="match status" value="1"/>
</dbReference>
<dbReference type="GO" id="GO:0005164">
    <property type="term" value="F:tumor necrosis factor receptor binding"/>
    <property type="evidence" value="ECO:0007669"/>
    <property type="project" value="TreeGrafter"/>
</dbReference>
<organism evidence="7 8">
    <name type="scientific">Paramuricea clavata</name>
    <name type="common">Red gorgonian</name>
    <name type="synonym">Violescent sea-whip</name>
    <dbReference type="NCBI Taxonomy" id="317549"/>
    <lineage>
        <taxon>Eukaryota</taxon>
        <taxon>Metazoa</taxon>
        <taxon>Cnidaria</taxon>
        <taxon>Anthozoa</taxon>
        <taxon>Octocorallia</taxon>
        <taxon>Malacalcyonacea</taxon>
        <taxon>Plexauridae</taxon>
        <taxon>Paramuricea</taxon>
    </lineage>
</organism>
<dbReference type="GO" id="GO:0008270">
    <property type="term" value="F:zinc ion binding"/>
    <property type="evidence" value="ECO:0007669"/>
    <property type="project" value="UniProtKB-KW"/>
</dbReference>
<keyword evidence="6" id="KW-0862">Zinc</keyword>
<dbReference type="AlphaFoldDB" id="A0A7D9ISD3"/>